<evidence type="ECO:0000313" key="1">
    <source>
        <dbReference type="EMBL" id="VTT57061.1"/>
    </source>
</evidence>
<dbReference type="Proteomes" id="UP000760494">
    <property type="component" value="Unassembled WGS sequence"/>
</dbReference>
<reference evidence="1" key="1">
    <citation type="submission" date="2019-05" db="EMBL/GenBank/DDBJ databases">
        <authorList>
            <person name="Piombo E."/>
        </authorList>
    </citation>
    <scope>NUCLEOTIDE SEQUENCE</scope>
    <source>
        <strain evidence="1">C2S</strain>
    </source>
</reference>
<feature type="non-terminal residue" evidence="1">
    <location>
        <position position="1"/>
    </location>
</feature>
<dbReference type="AlphaFoldDB" id="A0A9Q9U4Z4"/>
<dbReference type="EMBL" id="CABFJX010000007">
    <property type="protein sequence ID" value="VTT57061.1"/>
    <property type="molecule type" value="Genomic_DNA"/>
</dbReference>
<evidence type="ECO:0000313" key="2">
    <source>
        <dbReference type="Proteomes" id="UP000760494"/>
    </source>
</evidence>
<organism evidence="1 2">
    <name type="scientific">Fusarium fujikuroi</name>
    <name type="common">Bakanae and foot rot disease fungus</name>
    <name type="synonym">Gibberella fujikuroi</name>
    <dbReference type="NCBI Taxonomy" id="5127"/>
    <lineage>
        <taxon>Eukaryota</taxon>
        <taxon>Fungi</taxon>
        <taxon>Dikarya</taxon>
        <taxon>Ascomycota</taxon>
        <taxon>Pezizomycotina</taxon>
        <taxon>Sordariomycetes</taxon>
        <taxon>Hypocreomycetidae</taxon>
        <taxon>Hypocreales</taxon>
        <taxon>Nectriaceae</taxon>
        <taxon>Fusarium</taxon>
        <taxon>Fusarium fujikuroi species complex</taxon>
    </lineage>
</organism>
<name>A0A9Q9U4Z4_FUSFU</name>
<accession>A0A9Q9U4Z4</accession>
<gene>
    <name evidence="1" type="ORF">C2S_13469</name>
</gene>
<proteinExistence type="predicted"/>
<protein>
    <submittedName>
        <fullName evidence="1">Uncharacterized protein</fullName>
    </submittedName>
</protein>
<comment type="caution">
    <text evidence="1">The sequence shown here is derived from an EMBL/GenBank/DDBJ whole genome shotgun (WGS) entry which is preliminary data.</text>
</comment>
<sequence>SEGTTDTPMHLNEDMSIHVSDQYHDLLICPEQVQSKNIQTTSYMEGMTSGAFLRIVYATMASTAASRSGANIHPRPGRTLIQVVELASASKLGIDALARLKSFGIHPALAQLYQTRTGKLTVEVRVFGPLNIAPKSHRHPLGLAVLIMEPISPSVVARSKRPSTFQKFDGRANPWSRTVVEHAYREVVLLYDSALLVQPSPKDAVPGLSRSPKWTLRHQEQCCVRASWLRQFHPLGNAVPKQSGELALILQRLIGSRALFSIAFCLPEAYDTSDRIAAHLENMTTPHYAVFRYWRRVSFAGLHVNVFHLRKSWQGHLMARRGRNVNASLHHTHFPSKDGSSAHLVVGNIYLLDSPNSSGSCTDRARRGKEYSSPRISNSIRSWVAKPSIRHFMRHILHLLNKARIGVVKALKSRANNKRGQFHGLPRSHSFLSSDSQQRSCVSSNASPQLCHVSWFYRIQDPP</sequence>